<dbReference type="Proteomes" id="UP000295636">
    <property type="component" value="Unassembled WGS sequence"/>
</dbReference>
<reference evidence="1 2" key="1">
    <citation type="submission" date="2019-03" db="EMBL/GenBank/DDBJ databases">
        <title>This is whole genome sequence of Paenibacillus sp MS74 strain.</title>
        <authorList>
            <person name="Trinh H.N."/>
        </authorList>
    </citation>
    <scope>NUCLEOTIDE SEQUENCE [LARGE SCALE GENOMIC DNA]</scope>
    <source>
        <strain evidence="1 2">MS74</strain>
    </source>
</reference>
<dbReference type="EMBL" id="SMRT01000009">
    <property type="protein sequence ID" value="TDF95902.1"/>
    <property type="molecule type" value="Genomic_DNA"/>
</dbReference>
<comment type="caution">
    <text evidence="1">The sequence shown here is derived from an EMBL/GenBank/DDBJ whole genome shotgun (WGS) entry which is preliminary data.</text>
</comment>
<keyword evidence="2" id="KW-1185">Reference proteome</keyword>
<accession>A0A4R5KL48</accession>
<dbReference type="AlphaFoldDB" id="A0A4R5KL48"/>
<name>A0A4R5KL48_9BACL</name>
<dbReference type="OrthoDB" id="2653551at2"/>
<evidence type="ECO:0000313" key="2">
    <source>
        <dbReference type="Proteomes" id="UP000295636"/>
    </source>
</evidence>
<organism evidence="1 2">
    <name type="scientific">Paenibacillus piri</name>
    <dbReference type="NCBI Taxonomy" id="2547395"/>
    <lineage>
        <taxon>Bacteria</taxon>
        <taxon>Bacillati</taxon>
        <taxon>Bacillota</taxon>
        <taxon>Bacilli</taxon>
        <taxon>Bacillales</taxon>
        <taxon>Paenibacillaceae</taxon>
        <taxon>Paenibacillus</taxon>
    </lineage>
</organism>
<proteinExistence type="predicted"/>
<protein>
    <submittedName>
        <fullName evidence="1">Uncharacterized protein</fullName>
    </submittedName>
</protein>
<evidence type="ECO:0000313" key="1">
    <source>
        <dbReference type="EMBL" id="TDF95902.1"/>
    </source>
</evidence>
<sequence>MEQLQTVMLDKYYALKLRDEGEGSVSGEIVLLSGSGQKRSDMRIFEVPAMQDEQAAKEWALRALLAYREG</sequence>
<gene>
    <name evidence="1" type="ORF">E1757_19465</name>
</gene>
<dbReference type="RefSeq" id="WP_133231134.1">
    <property type="nucleotide sequence ID" value="NZ_SMRT01000009.1"/>
</dbReference>